<dbReference type="AlphaFoldDB" id="A0A6G0T3G5"/>
<protein>
    <submittedName>
        <fullName evidence="1">Uncharacterized protein</fullName>
    </submittedName>
</protein>
<reference evidence="1 2" key="1">
    <citation type="submission" date="2019-08" db="EMBL/GenBank/DDBJ databases">
        <title>The genome of the soybean aphid Biotype 1, its phylome, world population structure and adaptation to the North American continent.</title>
        <authorList>
            <person name="Giordano R."/>
            <person name="Donthu R.K."/>
            <person name="Hernandez A.G."/>
            <person name="Wright C.L."/>
            <person name="Zimin A.V."/>
        </authorList>
    </citation>
    <scope>NUCLEOTIDE SEQUENCE [LARGE SCALE GENOMIC DNA]</scope>
    <source>
        <tissue evidence="1">Whole aphids</tissue>
    </source>
</reference>
<evidence type="ECO:0000313" key="2">
    <source>
        <dbReference type="Proteomes" id="UP000475862"/>
    </source>
</evidence>
<accession>A0A6G0T3G5</accession>
<organism evidence="1 2">
    <name type="scientific">Aphis glycines</name>
    <name type="common">Soybean aphid</name>
    <dbReference type="NCBI Taxonomy" id="307491"/>
    <lineage>
        <taxon>Eukaryota</taxon>
        <taxon>Metazoa</taxon>
        <taxon>Ecdysozoa</taxon>
        <taxon>Arthropoda</taxon>
        <taxon>Hexapoda</taxon>
        <taxon>Insecta</taxon>
        <taxon>Pterygota</taxon>
        <taxon>Neoptera</taxon>
        <taxon>Paraneoptera</taxon>
        <taxon>Hemiptera</taxon>
        <taxon>Sternorrhyncha</taxon>
        <taxon>Aphidomorpha</taxon>
        <taxon>Aphidoidea</taxon>
        <taxon>Aphididae</taxon>
        <taxon>Aphidini</taxon>
        <taxon>Aphis</taxon>
        <taxon>Aphis</taxon>
    </lineage>
</organism>
<keyword evidence="2" id="KW-1185">Reference proteome</keyword>
<comment type="caution">
    <text evidence="1">The sequence shown here is derived from an EMBL/GenBank/DDBJ whole genome shotgun (WGS) entry which is preliminary data.</text>
</comment>
<dbReference type="Proteomes" id="UP000475862">
    <property type="component" value="Unassembled WGS sequence"/>
</dbReference>
<sequence length="201" mass="24336">MYTNVSMTTTTVSCNWFQRNFIIQRVQHEIMIYIKKVSSSKKVIVCKYLLFARLLENSERSDECIDFTMIRNNALISNFKSGFRWKNEYPWCIIQVKMTIKKFWMTKQTLKFSHNNEHQDNNQDMSSDWLYTNITTMQYYTNLNSKIIRYYVQFCGITPLNLEILFDNLKLFRWYVVGYVRFDFITSKCRIVTLFVKKINK</sequence>
<gene>
    <name evidence="1" type="ORF">AGLY_014434</name>
</gene>
<proteinExistence type="predicted"/>
<name>A0A6G0T3G5_APHGL</name>
<dbReference type="EMBL" id="VYZN01000063">
    <property type="protein sequence ID" value="KAE9525190.1"/>
    <property type="molecule type" value="Genomic_DNA"/>
</dbReference>
<evidence type="ECO:0000313" key="1">
    <source>
        <dbReference type="EMBL" id="KAE9525190.1"/>
    </source>
</evidence>